<dbReference type="Gene3D" id="3.30.1250.10">
    <property type="entry name" value="Ribosome maturation protein SBDS, N-terminal domain"/>
    <property type="match status" value="1"/>
</dbReference>
<feature type="domain" description="Ribosome maturation protein SDO1/SBDS N-terminal" evidence="2">
    <location>
        <begin position="6"/>
        <end position="96"/>
    </location>
</feature>
<reference evidence="3 4" key="1">
    <citation type="journal article" date="2018" name="Mol. Biol. Evol.">
        <title>Broad Genomic Sampling Reveals a Smut Pathogenic Ancestry of the Fungal Clade Ustilaginomycotina.</title>
        <authorList>
            <person name="Kijpornyongpan T."/>
            <person name="Mondo S.J."/>
            <person name="Barry K."/>
            <person name="Sandor L."/>
            <person name="Lee J."/>
            <person name="Lipzen A."/>
            <person name="Pangilinan J."/>
            <person name="LaButti K."/>
            <person name="Hainaut M."/>
            <person name="Henrissat B."/>
            <person name="Grigoriev I.V."/>
            <person name="Spatafora J.W."/>
            <person name="Aime M.C."/>
        </authorList>
    </citation>
    <scope>NUCLEOTIDE SEQUENCE [LARGE SCALE GENOMIC DNA]</scope>
    <source>
        <strain evidence="3 4">MCA 5214</strain>
    </source>
</reference>
<organism evidence="3 4">
    <name type="scientific">Jaminaea rosea</name>
    <dbReference type="NCBI Taxonomy" id="1569628"/>
    <lineage>
        <taxon>Eukaryota</taxon>
        <taxon>Fungi</taxon>
        <taxon>Dikarya</taxon>
        <taxon>Basidiomycota</taxon>
        <taxon>Ustilaginomycotina</taxon>
        <taxon>Exobasidiomycetes</taxon>
        <taxon>Microstromatales</taxon>
        <taxon>Microstromatales incertae sedis</taxon>
        <taxon>Jaminaea</taxon>
    </lineage>
</organism>
<dbReference type="STRING" id="1569628.A0A316UQZ5"/>
<sequence length="127" mass="13736">MGRQLTKVVYKADINSTDLYQVIVSDADIYKKWKGGDKTIPLTDVVDSFQIFHTGQGTQGIMGHPSKQQLENDFGTHKDVDVVTQILEKGEIQSGAVKDGYSTTNDSKNNTNVVSAGSHRGGGHGGR</sequence>
<dbReference type="InterPro" id="IPR036786">
    <property type="entry name" value="Ribosome_mat_SBDS_N_sf"/>
</dbReference>
<name>A0A316UQZ5_9BASI</name>
<dbReference type="AlphaFoldDB" id="A0A316UQZ5"/>
<dbReference type="Pfam" id="PF01172">
    <property type="entry name" value="SBDS_N"/>
    <property type="match status" value="1"/>
</dbReference>
<dbReference type="GeneID" id="37030060"/>
<evidence type="ECO:0000259" key="2">
    <source>
        <dbReference type="Pfam" id="PF01172"/>
    </source>
</evidence>
<protein>
    <submittedName>
        <fullName evidence="3">DUF1960-domain-containing protein</fullName>
    </submittedName>
</protein>
<evidence type="ECO:0000313" key="3">
    <source>
        <dbReference type="EMBL" id="PWN27720.1"/>
    </source>
</evidence>
<dbReference type="InterPro" id="IPR019783">
    <property type="entry name" value="SDO1/SBDS_N"/>
</dbReference>
<dbReference type="SUPFAM" id="SSF89895">
    <property type="entry name" value="FYSH domain"/>
    <property type="match status" value="1"/>
</dbReference>
<evidence type="ECO:0000256" key="1">
    <source>
        <dbReference type="SAM" id="MobiDB-lite"/>
    </source>
</evidence>
<keyword evidence="4" id="KW-1185">Reference proteome</keyword>
<dbReference type="EMBL" id="KZ819667">
    <property type="protein sequence ID" value="PWN27720.1"/>
    <property type="molecule type" value="Genomic_DNA"/>
</dbReference>
<dbReference type="Proteomes" id="UP000245884">
    <property type="component" value="Unassembled WGS sequence"/>
</dbReference>
<gene>
    <name evidence="3" type="ORF">BDZ90DRAFT_260204</name>
</gene>
<accession>A0A316UQZ5</accession>
<dbReference type="RefSeq" id="XP_025362332.1">
    <property type="nucleotide sequence ID" value="XM_025508237.1"/>
</dbReference>
<evidence type="ECO:0000313" key="4">
    <source>
        <dbReference type="Proteomes" id="UP000245884"/>
    </source>
</evidence>
<feature type="region of interest" description="Disordered" evidence="1">
    <location>
        <begin position="97"/>
        <end position="127"/>
    </location>
</feature>
<dbReference type="OrthoDB" id="2567806at2759"/>
<feature type="compositionally biased region" description="Polar residues" evidence="1">
    <location>
        <begin position="101"/>
        <end position="115"/>
    </location>
</feature>
<proteinExistence type="predicted"/>